<dbReference type="GeneID" id="63145351"/>
<evidence type="ECO:0000256" key="2">
    <source>
        <dbReference type="ARBA" id="ARBA00014129"/>
    </source>
</evidence>
<keyword evidence="3 7" id="KW-0678">Repressor</keyword>
<evidence type="ECO:0000259" key="9">
    <source>
        <dbReference type="Pfam" id="PF17727"/>
    </source>
</evidence>
<dbReference type="Pfam" id="PF05848">
    <property type="entry name" value="CtsR"/>
    <property type="match status" value="1"/>
</dbReference>
<keyword evidence="5 7" id="KW-0238">DNA-binding</keyword>
<dbReference type="GO" id="GO:0006355">
    <property type="term" value="P:regulation of DNA-templated transcription"/>
    <property type="evidence" value="ECO:0007669"/>
    <property type="project" value="UniProtKB-UniRule"/>
</dbReference>
<dbReference type="InterPro" id="IPR040465">
    <property type="entry name" value="CtsR_N"/>
</dbReference>
<evidence type="ECO:0000256" key="3">
    <source>
        <dbReference type="ARBA" id="ARBA00022491"/>
    </source>
</evidence>
<keyword evidence="4 7" id="KW-0805">Transcription regulation</keyword>
<proteinExistence type="inferred from homology"/>
<evidence type="ECO:0000256" key="7">
    <source>
        <dbReference type="PIRNR" id="PIRNR010607"/>
    </source>
</evidence>
<organism evidence="10 11">
    <name type="scientific">Vagococcus fluvialis</name>
    <dbReference type="NCBI Taxonomy" id="2738"/>
    <lineage>
        <taxon>Bacteria</taxon>
        <taxon>Bacillati</taxon>
        <taxon>Bacillota</taxon>
        <taxon>Bacilli</taxon>
        <taxon>Lactobacillales</taxon>
        <taxon>Enterococcaceae</taxon>
        <taxon>Vagococcus</taxon>
    </lineage>
</organism>
<evidence type="ECO:0000256" key="5">
    <source>
        <dbReference type="ARBA" id="ARBA00023125"/>
    </source>
</evidence>
<name>A0A369B093_9ENTE</name>
<accession>A0A369B093</accession>
<evidence type="ECO:0000313" key="11">
    <source>
        <dbReference type="Proteomes" id="UP000288197"/>
    </source>
</evidence>
<gene>
    <name evidence="10" type="ORF">CBF32_01805</name>
</gene>
<reference evidence="10 11" key="1">
    <citation type="submission" date="2017-05" db="EMBL/GenBank/DDBJ databases">
        <title>Vagococcus spp. assemblies.</title>
        <authorList>
            <person name="Gulvik C.A."/>
        </authorList>
    </citation>
    <scope>NUCLEOTIDE SEQUENCE [LARGE SCALE GENOMIC DNA]</scope>
    <source>
        <strain evidence="10 11">NCFB 2497</strain>
    </source>
</reference>
<dbReference type="Gene3D" id="3.30.56.130">
    <property type="entry name" value="Transcriptional regulator CtsR, winged HTH domain"/>
    <property type="match status" value="1"/>
</dbReference>
<dbReference type="InterPro" id="IPR008463">
    <property type="entry name" value="CtsR"/>
</dbReference>
<evidence type="ECO:0000256" key="6">
    <source>
        <dbReference type="ARBA" id="ARBA00023163"/>
    </source>
</evidence>
<dbReference type="EMBL" id="NGJX01000001">
    <property type="protein sequence ID" value="RSU05755.1"/>
    <property type="molecule type" value="Genomic_DNA"/>
</dbReference>
<dbReference type="Pfam" id="PF17727">
    <property type="entry name" value="CtsR_C"/>
    <property type="match status" value="1"/>
</dbReference>
<keyword evidence="11" id="KW-1185">Reference proteome</keyword>
<feature type="domain" description="CtsR C-terminal dimerization" evidence="9">
    <location>
        <begin position="78"/>
        <end position="146"/>
    </location>
</feature>
<feature type="domain" description="CtsR N-terminal HTH" evidence="8">
    <location>
        <begin position="5"/>
        <end position="74"/>
    </location>
</feature>
<dbReference type="AlphaFoldDB" id="A0A369B093"/>
<dbReference type="PIRSF" id="PIRSF010607">
    <property type="entry name" value="Txn_repr_CtsR"/>
    <property type="match status" value="1"/>
</dbReference>
<comment type="similarity">
    <text evidence="1 7">Belongs to the CtsR family.</text>
</comment>
<sequence length="155" mass="18224">MSNRNMSDSIESYLKKILERNHEIEIRRSEMADLFDCVPSQINYVIKTRFTVPQGYKVESKRGGGGYIRIVKINLMENSSYLLHLINSVESELTESEAFSMLEQLYLNEFIDLREVKLIRSLLSNKNILSISDNNRLRAHMMLELLERLTYEEKE</sequence>
<dbReference type="RefSeq" id="WP_086341762.1">
    <property type="nucleotide sequence ID" value="NZ_CP081459.1"/>
</dbReference>
<comment type="caution">
    <text evidence="10">The sequence shown here is derived from an EMBL/GenBank/DDBJ whole genome shotgun (WGS) entry which is preliminary data.</text>
</comment>
<evidence type="ECO:0000256" key="1">
    <source>
        <dbReference type="ARBA" id="ARBA00010189"/>
    </source>
</evidence>
<dbReference type="OrthoDB" id="1680813at2"/>
<evidence type="ECO:0000313" key="10">
    <source>
        <dbReference type="EMBL" id="RSU05755.1"/>
    </source>
</evidence>
<dbReference type="GO" id="GO:0003677">
    <property type="term" value="F:DNA binding"/>
    <property type="evidence" value="ECO:0007669"/>
    <property type="project" value="UniProtKB-UniRule"/>
</dbReference>
<dbReference type="InterPro" id="IPR041473">
    <property type="entry name" value="CtsR_C"/>
</dbReference>
<dbReference type="Gene3D" id="1.10.1200.150">
    <property type="entry name" value="Transcriptional regulator CtsR, C-terminal domain"/>
    <property type="match status" value="1"/>
</dbReference>
<dbReference type="InterPro" id="IPR041902">
    <property type="entry name" value="CtsR_N_sf"/>
</dbReference>
<evidence type="ECO:0000256" key="4">
    <source>
        <dbReference type="ARBA" id="ARBA00023015"/>
    </source>
</evidence>
<protein>
    <recommendedName>
        <fullName evidence="2 7">Transcriptional regulator CtsR</fullName>
    </recommendedName>
</protein>
<dbReference type="InterPro" id="IPR041908">
    <property type="entry name" value="CtsR_C_sf"/>
</dbReference>
<evidence type="ECO:0000259" key="8">
    <source>
        <dbReference type="Pfam" id="PF05848"/>
    </source>
</evidence>
<dbReference type="Proteomes" id="UP000288197">
    <property type="component" value="Unassembled WGS sequence"/>
</dbReference>
<keyword evidence="6 7" id="KW-0804">Transcription</keyword>